<keyword evidence="2" id="KW-1185">Reference proteome</keyword>
<comment type="caution">
    <text evidence="1">The sequence shown here is derived from an EMBL/GenBank/DDBJ whole genome shotgun (WGS) entry which is preliminary data.</text>
</comment>
<proteinExistence type="predicted"/>
<sequence>MICDAAARTCPPTIAYEVLEYVRAGTQGENRVRSLAVLLPRLTGPHRSSVTVELRDLGDVMLELGIEDLEYPGHLGLALADAGLIDHVLDLLGRLAPEKLQWYGRWPCALSSAMTAHQAERTWALADRLAAPSSRARIRRWGLARLAELDVERALKLLPDPL</sequence>
<evidence type="ECO:0000313" key="1">
    <source>
        <dbReference type="EMBL" id="MEJ2862546.1"/>
    </source>
</evidence>
<gene>
    <name evidence="1" type="ORF">WCD58_15345</name>
</gene>
<name>A0ABU8M5D2_9PSEU</name>
<protein>
    <recommendedName>
        <fullName evidence="3">HEAT repeat domain-containing protein</fullName>
    </recommendedName>
</protein>
<evidence type="ECO:0008006" key="3">
    <source>
        <dbReference type="Google" id="ProtNLM"/>
    </source>
</evidence>
<accession>A0ABU8M5D2</accession>
<dbReference type="EMBL" id="JBBEGM010000006">
    <property type="protein sequence ID" value="MEJ2862546.1"/>
    <property type="molecule type" value="Genomic_DNA"/>
</dbReference>
<dbReference type="Proteomes" id="UP001369736">
    <property type="component" value="Unassembled WGS sequence"/>
</dbReference>
<organism evidence="1 2">
    <name type="scientific">Actinomycetospora flava</name>
    <dbReference type="NCBI Taxonomy" id="3129232"/>
    <lineage>
        <taxon>Bacteria</taxon>
        <taxon>Bacillati</taxon>
        <taxon>Actinomycetota</taxon>
        <taxon>Actinomycetes</taxon>
        <taxon>Pseudonocardiales</taxon>
        <taxon>Pseudonocardiaceae</taxon>
        <taxon>Actinomycetospora</taxon>
    </lineage>
</organism>
<reference evidence="1 2" key="1">
    <citation type="submission" date="2024-03" db="EMBL/GenBank/DDBJ databases">
        <title>Actinomycetospora sp. OC33-EN07, a novel actinomycete isolated from wild orchid (Aerides multiflora).</title>
        <authorList>
            <person name="Suriyachadkun C."/>
        </authorList>
    </citation>
    <scope>NUCLEOTIDE SEQUENCE [LARGE SCALE GENOMIC DNA]</scope>
    <source>
        <strain evidence="1 2">OC33-EN07</strain>
    </source>
</reference>
<evidence type="ECO:0000313" key="2">
    <source>
        <dbReference type="Proteomes" id="UP001369736"/>
    </source>
</evidence>
<dbReference type="RefSeq" id="WP_337703927.1">
    <property type="nucleotide sequence ID" value="NZ_JBBEGM010000006.1"/>
</dbReference>